<reference evidence="1" key="2">
    <citation type="submission" date="2021-04" db="EMBL/GenBank/DDBJ databases">
        <authorList>
            <person name="Gilroy R."/>
        </authorList>
    </citation>
    <scope>NUCLEOTIDE SEQUENCE</scope>
    <source>
        <strain evidence="1">ChiHejej3B27-2180</strain>
    </source>
</reference>
<proteinExistence type="predicted"/>
<name>A0A9D1U3D3_9LACO</name>
<sequence length="65" mass="7270">MTQTVTDALDHRFKPSMQTDYAVHVFIAATMATIKWTIDHPDVPVIKIAQMVDEFTGSGMMSTLK</sequence>
<comment type="caution">
    <text evidence="1">The sequence shown here is derived from an EMBL/GenBank/DDBJ whole genome shotgun (WGS) entry which is preliminary data.</text>
</comment>
<accession>A0A9D1U3D3</accession>
<organism evidence="1 2">
    <name type="scientific">Candidatus Limosilactobacillus merdipullorum</name>
    <dbReference type="NCBI Taxonomy" id="2838653"/>
    <lineage>
        <taxon>Bacteria</taxon>
        <taxon>Bacillati</taxon>
        <taxon>Bacillota</taxon>
        <taxon>Bacilli</taxon>
        <taxon>Lactobacillales</taxon>
        <taxon>Lactobacillaceae</taxon>
        <taxon>Limosilactobacillus</taxon>
    </lineage>
</organism>
<dbReference type="Proteomes" id="UP000886878">
    <property type="component" value="Unassembled WGS sequence"/>
</dbReference>
<protein>
    <submittedName>
        <fullName evidence="1">Uncharacterized protein</fullName>
    </submittedName>
</protein>
<dbReference type="AlphaFoldDB" id="A0A9D1U3D3"/>
<reference evidence="1" key="1">
    <citation type="journal article" date="2021" name="PeerJ">
        <title>Extensive microbial diversity within the chicken gut microbiome revealed by metagenomics and culture.</title>
        <authorList>
            <person name="Gilroy R."/>
            <person name="Ravi A."/>
            <person name="Getino M."/>
            <person name="Pursley I."/>
            <person name="Horton D.L."/>
            <person name="Alikhan N.F."/>
            <person name="Baker D."/>
            <person name="Gharbi K."/>
            <person name="Hall N."/>
            <person name="Watson M."/>
            <person name="Adriaenssens E.M."/>
            <person name="Foster-Nyarko E."/>
            <person name="Jarju S."/>
            <person name="Secka A."/>
            <person name="Antonio M."/>
            <person name="Oren A."/>
            <person name="Chaudhuri R.R."/>
            <person name="La Ragione R."/>
            <person name="Hildebrand F."/>
            <person name="Pallen M.J."/>
        </authorList>
    </citation>
    <scope>NUCLEOTIDE SEQUENCE</scope>
    <source>
        <strain evidence="1">ChiHejej3B27-2180</strain>
    </source>
</reference>
<dbReference type="EMBL" id="DXGK01000104">
    <property type="protein sequence ID" value="HIW70708.1"/>
    <property type="molecule type" value="Genomic_DNA"/>
</dbReference>
<evidence type="ECO:0000313" key="1">
    <source>
        <dbReference type="EMBL" id="HIW70708.1"/>
    </source>
</evidence>
<gene>
    <name evidence="1" type="ORF">H9876_05010</name>
</gene>
<evidence type="ECO:0000313" key="2">
    <source>
        <dbReference type="Proteomes" id="UP000886878"/>
    </source>
</evidence>